<dbReference type="SUPFAM" id="SSF63380">
    <property type="entry name" value="Riboflavin synthase domain-like"/>
    <property type="match status" value="1"/>
</dbReference>
<name>A0A3G2S877_MALR7</name>
<feature type="domain" description="FAD-binding FR-type" evidence="11">
    <location>
        <begin position="196"/>
        <end position="441"/>
    </location>
</feature>
<dbReference type="InterPro" id="IPR023173">
    <property type="entry name" value="NADPH_Cyt_P450_Rdtase_alpha"/>
</dbReference>
<dbReference type="EMBL" id="CP033151">
    <property type="protein sequence ID" value="AYO43449.1"/>
    <property type="molecule type" value="Genomic_DNA"/>
</dbReference>
<comment type="subunit">
    <text evidence="9">Interacts with DRE2; as part of the cytosolic iron-sulfur (Fe-S) protein assembly (CIA) machinery.</text>
</comment>
<keyword evidence="4 9" id="KW-0285">Flavoprotein</keyword>
<feature type="binding site" evidence="9">
    <location>
        <position position="350"/>
    </location>
    <ligand>
        <name>FAD</name>
        <dbReference type="ChEBI" id="CHEBI:57692"/>
    </ligand>
</feature>
<dbReference type="GO" id="GO:0016651">
    <property type="term" value="F:oxidoreductase activity, acting on NAD(P)H"/>
    <property type="evidence" value="ECO:0007669"/>
    <property type="project" value="UniProtKB-UniRule"/>
</dbReference>
<protein>
    <recommendedName>
        <fullName evidence="9">NADPH-dependent diflavin oxidoreductase 1</fullName>
        <ecNumber evidence="9">1.18.1.-</ecNumber>
    </recommendedName>
    <alternativeName>
        <fullName evidence="9">NADPH-dependent FMN and FAD-containing oxidoreductase</fullName>
    </alternativeName>
</protein>
<proteinExistence type="inferred from homology"/>
<keyword evidence="5 9" id="KW-0288">FMN</keyword>
<keyword evidence="3 9" id="KW-0963">Cytoplasm</keyword>
<comment type="cofactor">
    <cofactor evidence="1 9">
        <name>FMN</name>
        <dbReference type="ChEBI" id="CHEBI:58210"/>
    </cofactor>
</comment>
<evidence type="ECO:0000313" key="12">
    <source>
        <dbReference type="EMBL" id="AYO43449.1"/>
    </source>
</evidence>
<evidence type="ECO:0000256" key="7">
    <source>
        <dbReference type="ARBA" id="ARBA00022857"/>
    </source>
</evidence>
<sequence>MSDDDGVTVLTILYGTETGNAEDVAYRIADVAQRHRVPTRIYNLADYDRTELICESHVIFVVSTTGQGEFPVSVRPLWRFLLRQGLPPDILSDLTFTTFGLGDSTYARYCWASHMLHKRLLDLGASEWFKNGEADDQHELGIDGGVLPWLDTFVQRLRADLCEPSCVPISPDVLMPPRVHVHVSSDMGKPSIPCLDGAHMATVVRNERVTHQNHFQDVRCIDLALDRATAPSYRAGDVVCLVPENKPEDVEALLQRLGWASVADKMLRLTQNDPHRPWPPAIWHDIQQGSLTLRRLLTVHLDPFSVPRRSFFDLIRHFSPSDHREHEKLVEFLQPGEGTDDMYEYAQRVRRTMAEVLAEFKSVQVPPSFAMELFPLMRARQYSLASDPTTYPDTLQLLVAVVKYKTRIQKPREGIASSWLARLEHGTRIPVRIQPGTLLPPAQSSTPIIAIGPGTGMAPLRSLLRERLSKSVAVVGETLVFAGCRYRAKDCLYAAEWEAWAATPHAHLTWIVAASRDQPHKIYVQDRLREWGARVWDILGPRRGIVYLCGTSGKMPQQVRQAAVDVFCEHGHMSTEQAERYLAKLEAERRWQEECW</sequence>
<feature type="binding site" evidence="9">
    <location>
        <position position="136"/>
    </location>
    <ligand>
        <name>FMN</name>
        <dbReference type="ChEBI" id="CHEBI:58210"/>
    </ligand>
</feature>
<evidence type="ECO:0000256" key="4">
    <source>
        <dbReference type="ARBA" id="ARBA00022630"/>
    </source>
</evidence>
<comment type="similarity">
    <text evidence="9">Belongs to the NADPH-dependent diflavin oxidoreductase NDOR1 family.</text>
</comment>
<dbReference type="InterPro" id="IPR029039">
    <property type="entry name" value="Flavoprotein-like_sf"/>
</dbReference>
<keyword evidence="13" id="KW-1185">Reference proteome</keyword>
<dbReference type="Gene3D" id="3.40.50.80">
    <property type="entry name" value="Nucleotide-binding domain of ferredoxin-NADP reductase (FNR) module"/>
    <property type="match status" value="1"/>
</dbReference>
<dbReference type="PROSITE" id="PS50902">
    <property type="entry name" value="FLAVODOXIN_LIKE"/>
    <property type="match status" value="1"/>
</dbReference>
<dbReference type="InterPro" id="IPR001709">
    <property type="entry name" value="Flavoprot_Pyr_Nucl_cyt_Rdtase"/>
</dbReference>
<keyword evidence="6 9" id="KW-0274">FAD</keyword>
<evidence type="ECO:0000313" key="13">
    <source>
        <dbReference type="Proteomes" id="UP000269793"/>
    </source>
</evidence>
<dbReference type="InterPro" id="IPR017938">
    <property type="entry name" value="Riboflavin_synthase-like_b-brl"/>
</dbReference>
<dbReference type="Gene3D" id="2.40.30.10">
    <property type="entry name" value="Translation factors"/>
    <property type="match status" value="1"/>
</dbReference>
<keyword evidence="8 9" id="KW-0560">Oxidoreductase</keyword>
<evidence type="ECO:0000256" key="1">
    <source>
        <dbReference type="ARBA" id="ARBA00001917"/>
    </source>
</evidence>
<dbReference type="PROSITE" id="PS51384">
    <property type="entry name" value="FAD_FR"/>
    <property type="match status" value="1"/>
</dbReference>
<dbReference type="GO" id="GO:0050661">
    <property type="term" value="F:NADP binding"/>
    <property type="evidence" value="ECO:0007669"/>
    <property type="project" value="UniProtKB-UniRule"/>
</dbReference>
<dbReference type="SUPFAM" id="SSF52343">
    <property type="entry name" value="Ferredoxin reductase-like, C-terminal NADP-linked domain"/>
    <property type="match status" value="1"/>
</dbReference>
<feature type="binding site" evidence="9">
    <location>
        <begin position="521"/>
        <end position="525"/>
    </location>
    <ligand>
        <name>NADP(+)</name>
        <dbReference type="ChEBI" id="CHEBI:58349"/>
    </ligand>
</feature>
<accession>A0A3G2S877</accession>
<feature type="binding site" evidence="9">
    <location>
        <begin position="101"/>
        <end position="110"/>
    </location>
    <ligand>
        <name>FMN</name>
        <dbReference type="ChEBI" id="CHEBI:58210"/>
    </ligand>
</feature>
<dbReference type="Pfam" id="PF00258">
    <property type="entry name" value="Flavodoxin_1"/>
    <property type="match status" value="1"/>
</dbReference>
<evidence type="ECO:0000256" key="6">
    <source>
        <dbReference type="ARBA" id="ARBA00022827"/>
    </source>
</evidence>
<dbReference type="InterPro" id="IPR039261">
    <property type="entry name" value="FNR_nucleotide-bd"/>
</dbReference>
<evidence type="ECO:0000259" key="10">
    <source>
        <dbReference type="PROSITE" id="PS50902"/>
    </source>
</evidence>
<evidence type="ECO:0000259" key="11">
    <source>
        <dbReference type="PROSITE" id="PS51384"/>
    </source>
</evidence>
<dbReference type="InterPro" id="IPR008254">
    <property type="entry name" value="Flavodoxin/NO_synth"/>
</dbReference>
<dbReference type="VEuPathDB" id="FungiDB:DNF11_2499"/>
<evidence type="ECO:0000256" key="3">
    <source>
        <dbReference type="ARBA" id="ARBA00022490"/>
    </source>
</evidence>
<dbReference type="InterPro" id="IPR003097">
    <property type="entry name" value="CysJ-like_FAD-binding"/>
</dbReference>
<evidence type="ECO:0000256" key="5">
    <source>
        <dbReference type="ARBA" id="ARBA00022643"/>
    </source>
</evidence>
<keyword evidence="7 9" id="KW-0521">NADP</keyword>
<dbReference type="PANTHER" id="PTHR19384:SF10">
    <property type="entry name" value="NADPH-DEPENDENT DIFLAVIN OXIDOREDUCTASE 1"/>
    <property type="match status" value="1"/>
</dbReference>
<comment type="similarity">
    <text evidence="9">In the N-terminal section; belongs to the flavodoxin family.</text>
</comment>
<dbReference type="Gene3D" id="3.40.50.360">
    <property type="match status" value="1"/>
</dbReference>
<feature type="binding site" evidence="9">
    <location>
        <begin position="16"/>
        <end position="21"/>
    </location>
    <ligand>
        <name>FMN</name>
        <dbReference type="ChEBI" id="CHEBI:58210"/>
    </ligand>
</feature>
<dbReference type="AlphaFoldDB" id="A0A3G2S877"/>
<feature type="binding site" evidence="9">
    <location>
        <begin position="380"/>
        <end position="383"/>
    </location>
    <ligand>
        <name>FAD</name>
        <dbReference type="ChEBI" id="CHEBI:57692"/>
    </ligand>
</feature>
<dbReference type="OrthoDB" id="1856718at2759"/>
<dbReference type="FunFam" id="3.40.50.80:FF:000032">
    <property type="entry name" value="NADPH-dependent diflavin oxidoreductase 1"/>
    <property type="match status" value="1"/>
</dbReference>
<comment type="function">
    <text evidence="9">NADPH-dependent reductase which is a central component of the cytosolic iron-sulfur (Fe-S) protein assembly (CIA) machinery. Transfers electrons from NADPH via its FAD and FMN prosthetic groups to the [2Fe-2S] cluster of DRE2, another key component of the CIA machinery. In turn, this reduced cluster provides electrons for assembly of cytosolic iron-sulfur cluster proteins. Positively controls H(2)O(2)-induced cell death.</text>
</comment>
<dbReference type="GO" id="GO:0005829">
    <property type="term" value="C:cytosol"/>
    <property type="evidence" value="ECO:0007669"/>
    <property type="project" value="TreeGrafter"/>
</dbReference>
<dbReference type="STRING" id="425264.A0A3G2S877"/>
<dbReference type="PRINTS" id="PR00371">
    <property type="entry name" value="FPNCR"/>
</dbReference>
<comment type="caution">
    <text evidence="9">Lacks conserved residue(s) required for the propagation of feature annotation.</text>
</comment>
<evidence type="ECO:0000256" key="8">
    <source>
        <dbReference type="ARBA" id="ARBA00023002"/>
    </source>
</evidence>
<dbReference type="PRINTS" id="PR00369">
    <property type="entry name" value="FLAVODOXIN"/>
</dbReference>
<feature type="domain" description="Flavodoxin-like" evidence="10">
    <location>
        <begin position="10"/>
        <end position="154"/>
    </location>
</feature>
<feature type="binding site" evidence="9">
    <location>
        <begin position="515"/>
        <end position="516"/>
    </location>
    <ligand>
        <name>NADP(+)</name>
        <dbReference type="ChEBI" id="CHEBI:58349"/>
    </ligand>
</feature>
<feature type="binding site" evidence="9">
    <location>
        <begin position="63"/>
        <end position="66"/>
    </location>
    <ligand>
        <name>FMN</name>
        <dbReference type="ChEBI" id="CHEBI:58210"/>
    </ligand>
</feature>
<dbReference type="InterPro" id="IPR028879">
    <property type="entry name" value="NDOR1"/>
</dbReference>
<dbReference type="HAMAP" id="MF_03178">
    <property type="entry name" value="NDOR1"/>
    <property type="match status" value="1"/>
</dbReference>
<evidence type="ECO:0000256" key="2">
    <source>
        <dbReference type="ARBA" id="ARBA00001974"/>
    </source>
</evidence>
<comment type="cofactor">
    <cofactor evidence="2 9">
        <name>FAD</name>
        <dbReference type="ChEBI" id="CHEBI:57692"/>
    </cofactor>
</comment>
<evidence type="ECO:0000256" key="9">
    <source>
        <dbReference type="HAMAP-Rule" id="MF_03178"/>
    </source>
</evidence>
<reference evidence="12 13" key="1">
    <citation type="submission" date="2018-10" db="EMBL/GenBank/DDBJ databases">
        <title>Complete genome sequence of Malassezia restricta CBS 7877.</title>
        <authorList>
            <person name="Morand S.C."/>
            <person name="Bertignac M."/>
            <person name="Iltis A."/>
            <person name="Kolder I."/>
            <person name="Pirovano W."/>
            <person name="Jourdain R."/>
            <person name="Clavaud C."/>
        </authorList>
    </citation>
    <scope>NUCLEOTIDE SEQUENCE [LARGE SCALE GENOMIC DNA]</scope>
    <source>
        <strain evidence="12 13">CBS 7877</strain>
    </source>
</reference>
<comment type="catalytic activity">
    <reaction evidence="9">
        <text>2 oxidized [2Fe-2S]-[protein] + NADPH = 2 reduced [2Fe-2S]-[protein] + NADP(+) + H(+)</text>
        <dbReference type="Rhea" id="RHEA:67716"/>
        <dbReference type="Rhea" id="RHEA-COMP:17327"/>
        <dbReference type="Rhea" id="RHEA-COMP:17328"/>
        <dbReference type="ChEBI" id="CHEBI:15378"/>
        <dbReference type="ChEBI" id="CHEBI:33737"/>
        <dbReference type="ChEBI" id="CHEBI:33738"/>
        <dbReference type="ChEBI" id="CHEBI:57783"/>
        <dbReference type="ChEBI" id="CHEBI:58349"/>
    </reaction>
</comment>
<dbReference type="GO" id="GO:0160246">
    <property type="term" value="F:NADPH-iron-sulfur [2Fe-2S] protein oxidoreductase activity"/>
    <property type="evidence" value="ECO:0007669"/>
    <property type="project" value="InterPro"/>
</dbReference>
<gene>
    <name evidence="9 12" type="primary">TAH18</name>
    <name evidence="12" type="ORF">DNF11_2499</name>
</gene>
<keyword evidence="9" id="KW-0496">Mitochondrion</keyword>
<dbReference type="SUPFAM" id="SSF52218">
    <property type="entry name" value="Flavoproteins"/>
    <property type="match status" value="1"/>
</dbReference>
<dbReference type="Pfam" id="PF00175">
    <property type="entry name" value="NAD_binding_1"/>
    <property type="match status" value="1"/>
</dbReference>
<dbReference type="InterPro" id="IPR017927">
    <property type="entry name" value="FAD-bd_FR_type"/>
</dbReference>
<dbReference type="GO" id="GO:0016226">
    <property type="term" value="P:iron-sulfur cluster assembly"/>
    <property type="evidence" value="ECO:0007669"/>
    <property type="project" value="UniProtKB-UniRule"/>
</dbReference>
<comment type="subcellular location">
    <subcellularLocation>
        <location evidence="9">Cytoplasm</location>
    </subcellularLocation>
    <subcellularLocation>
        <location evidence="9">Mitochondrion</location>
    </subcellularLocation>
    <text evidence="9">Relocalizes to mitochondria after H(2)O(2) exposure.</text>
</comment>
<dbReference type="PANTHER" id="PTHR19384">
    <property type="entry name" value="NITRIC OXIDE SYNTHASE-RELATED"/>
    <property type="match status" value="1"/>
</dbReference>
<dbReference type="Pfam" id="PF00667">
    <property type="entry name" value="FAD_binding_1"/>
    <property type="match status" value="1"/>
</dbReference>
<dbReference type="InterPro" id="IPR001433">
    <property type="entry name" value="OxRdtase_FAD/NAD-bd"/>
</dbReference>
<dbReference type="InterPro" id="IPR001094">
    <property type="entry name" value="Flavdoxin-like"/>
</dbReference>
<dbReference type="GO" id="GO:0010181">
    <property type="term" value="F:FMN binding"/>
    <property type="evidence" value="ECO:0007669"/>
    <property type="project" value="UniProtKB-UniRule"/>
</dbReference>
<dbReference type="Gene3D" id="1.20.990.10">
    <property type="entry name" value="NADPH-cytochrome p450 Reductase, Chain A, domain 3"/>
    <property type="match status" value="1"/>
</dbReference>
<dbReference type="GO" id="GO:0005739">
    <property type="term" value="C:mitochondrion"/>
    <property type="evidence" value="ECO:0007669"/>
    <property type="project" value="UniProtKB-SubCell"/>
</dbReference>
<feature type="binding site" evidence="9">
    <location>
        <position position="596"/>
    </location>
    <ligand>
        <name>FAD</name>
        <dbReference type="ChEBI" id="CHEBI:57692"/>
    </ligand>
</feature>
<feature type="binding site" evidence="9">
    <location>
        <position position="455"/>
    </location>
    <ligand>
        <name>NADP(+)</name>
        <dbReference type="ChEBI" id="CHEBI:58349"/>
    </ligand>
</feature>
<comment type="similarity">
    <text evidence="9">In the C-terminal section; belongs to the flavoprotein pyridine nucleotide cytochrome reductase family.</text>
</comment>
<organism evidence="12 13">
    <name type="scientific">Malassezia restricta (strain ATCC 96810 / NBRC 103918 / CBS 7877)</name>
    <name type="common">Seborrheic dermatitis infection agent</name>
    <dbReference type="NCBI Taxonomy" id="425264"/>
    <lineage>
        <taxon>Eukaryota</taxon>
        <taxon>Fungi</taxon>
        <taxon>Dikarya</taxon>
        <taxon>Basidiomycota</taxon>
        <taxon>Ustilaginomycotina</taxon>
        <taxon>Malasseziomycetes</taxon>
        <taxon>Malasseziales</taxon>
        <taxon>Malasseziaceae</taxon>
        <taxon>Malassezia</taxon>
    </lineage>
</organism>
<dbReference type="Proteomes" id="UP000269793">
    <property type="component" value="Chromosome IV"/>
</dbReference>
<dbReference type="GO" id="GO:0050660">
    <property type="term" value="F:flavin adenine dinucleotide binding"/>
    <property type="evidence" value="ECO:0007669"/>
    <property type="project" value="UniProtKB-UniRule"/>
</dbReference>
<dbReference type="EC" id="1.18.1.-" evidence="9"/>